<dbReference type="PROSITE" id="PS51450">
    <property type="entry name" value="LRR"/>
    <property type="match status" value="1"/>
</dbReference>
<feature type="domain" description="Disease resistance protein Roq1-like winged-helix" evidence="5">
    <location>
        <begin position="144"/>
        <end position="214"/>
    </location>
</feature>
<evidence type="ECO:0000313" key="6">
    <source>
        <dbReference type="EMBL" id="GJS90202.1"/>
    </source>
</evidence>
<accession>A0ABQ4ZLZ4</accession>
<dbReference type="Pfam" id="PF00724">
    <property type="entry name" value="Oxidored_FMN"/>
    <property type="match status" value="1"/>
</dbReference>
<dbReference type="InterPro" id="IPR013785">
    <property type="entry name" value="Aldolase_TIM"/>
</dbReference>
<dbReference type="InterPro" id="IPR001611">
    <property type="entry name" value="Leu-rich_rpt"/>
</dbReference>
<evidence type="ECO:0000313" key="7">
    <source>
        <dbReference type="Proteomes" id="UP001151760"/>
    </source>
</evidence>
<dbReference type="EMBL" id="BQNB010011410">
    <property type="protein sequence ID" value="GJS90202.1"/>
    <property type="molecule type" value="Genomic_DNA"/>
</dbReference>
<dbReference type="Pfam" id="PF13855">
    <property type="entry name" value="LRR_8"/>
    <property type="match status" value="1"/>
</dbReference>
<evidence type="ECO:0000256" key="2">
    <source>
        <dbReference type="ARBA" id="ARBA00022614"/>
    </source>
</evidence>
<dbReference type="SUPFAM" id="SSF52540">
    <property type="entry name" value="P-loop containing nucleoside triphosphate hydrolases"/>
    <property type="match status" value="1"/>
</dbReference>
<dbReference type="Gene3D" id="3.20.20.70">
    <property type="entry name" value="Aldolase class I"/>
    <property type="match status" value="1"/>
</dbReference>
<reference evidence="6" key="1">
    <citation type="journal article" date="2022" name="Int. J. Mol. Sci.">
        <title>Draft Genome of Tanacetum Coccineum: Genomic Comparison of Closely Related Tanacetum-Family Plants.</title>
        <authorList>
            <person name="Yamashiro T."/>
            <person name="Shiraishi A."/>
            <person name="Nakayama K."/>
            <person name="Satake H."/>
        </authorList>
    </citation>
    <scope>NUCLEOTIDE SEQUENCE</scope>
</reference>
<dbReference type="SMART" id="SM00369">
    <property type="entry name" value="LRR_TYP"/>
    <property type="match status" value="3"/>
</dbReference>
<reference evidence="6" key="2">
    <citation type="submission" date="2022-01" db="EMBL/GenBank/DDBJ databases">
        <authorList>
            <person name="Yamashiro T."/>
            <person name="Shiraishi A."/>
            <person name="Satake H."/>
            <person name="Nakayama K."/>
        </authorList>
    </citation>
    <scope>NUCLEOTIDE SEQUENCE</scope>
</reference>
<dbReference type="InterPro" id="IPR027417">
    <property type="entry name" value="P-loop_NTPase"/>
</dbReference>
<organism evidence="6 7">
    <name type="scientific">Tanacetum coccineum</name>
    <dbReference type="NCBI Taxonomy" id="301880"/>
    <lineage>
        <taxon>Eukaryota</taxon>
        <taxon>Viridiplantae</taxon>
        <taxon>Streptophyta</taxon>
        <taxon>Embryophyta</taxon>
        <taxon>Tracheophyta</taxon>
        <taxon>Spermatophyta</taxon>
        <taxon>Magnoliopsida</taxon>
        <taxon>eudicotyledons</taxon>
        <taxon>Gunneridae</taxon>
        <taxon>Pentapetalae</taxon>
        <taxon>asterids</taxon>
        <taxon>campanulids</taxon>
        <taxon>Asterales</taxon>
        <taxon>Asteraceae</taxon>
        <taxon>Asteroideae</taxon>
        <taxon>Anthemideae</taxon>
        <taxon>Anthemidinae</taxon>
        <taxon>Tanacetum</taxon>
    </lineage>
</organism>
<dbReference type="Proteomes" id="UP001151760">
    <property type="component" value="Unassembled WGS sequence"/>
</dbReference>
<dbReference type="SUPFAM" id="SSF51395">
    <property type="entry name" value="FMN-linked oxidoreductases"/>
    <property type="match status" value="1"/>
</dbReference>
<gene>
    <name evidence="6" type="ORF">Tco_0772838</name>
</gene>
<evidence type="ECO:0000259" key="4">
    <source>
        <dbReference type="Pfam" id="PF00724"/>
    </source>
</evidence>
<dbReference type="InterPro" id="IPR044974">
    <property type="entry name" value="Disease_R_plants"/>
</dbReference>
<dbReference type="Pfam" id="PF23282">
    <property type="entry name" value="WHD_ROQ1"/>
    <property type="match status" value="1"/>
</dbReference>
<evidence type="ECO:0000256" key="3">
    <source>
        <dbReference type="ARBA" id="ARBA00022737"/>
    </source>
</evidence>
<keyword evidence="3" id="KW-0677">Repeat</keyword>
<comment type="similarity">
    <text evidence="1">Belongs to the NADH:flavin oxidoreductase/NADH oxidase family.</text>
</comment>
<feature type="domain" description="NADH:flavin oxidoreductase/NADH oxidase N-terminal" evidence="4">
    <location>
        <begin position="843"/>
        <end position="900"/>
    </location>
</feature>
<comment type="caution">
    <text evidence="6">The sequence shown here is derived from an EMBL/GenBank/DDBJ whole genome shotgun (WGS) entry which is preliminary data.</text>
</comment>
<dbReference type="PANTHER" id="PTHR11017">
    <property type="entry name" value="LEUCINE-RICH REPEAT-CONTAINING PROTEIN"/>
    <property type="match status" value="1"/>
</dbReference>
<dbReference type="Gene3D" id="3.80.10.10">
    <property type="entry name" value="Ribonuclease Inhibitor"/>
    <property type="match status" value="2"/>
</dbReference>
<proteinExistence type="inferred from homology"/>
<name>A0ABQ4ZLZ4_9ASTR</name>
<evidence type="ECO:0000259" key="5">
    <source>
        <dbReference type="Pfam" id="PF23282"/>
    </source>
</evidence>
<dbReference type="SUPFAM" id="SSF52058">
    <property type="entry name" value="L domain-like"/>
    <property type="match status" value="1"/>
</dbReference>
<dbReference type="InterPro" id="IPR001155">
    <property type="entry name" value="OxRdtase_FMN_N"/>
</dbReference>
<dbReference type="InterPro" id="IPR003591">
    <property type="entry name" value="Leu-rich_rpt_typical-subtyp"/>
</dbReference>
<keyword evidence="2" id="KW-0433">Leucine-rich repeat</keyword>
<protein>
    <submittedName>
        <fullName evidence="6">NB-ARC domains-containing protein</fullName>
    </submittedName>
</protein>
<keyword evidence="7" id="KW-1185">Reference proteome</keyword>
<evidence type="ECO:0000256" key="1">
    <source>
        <dbReference type="ARBA" id="ARBA00005979"/>
    </source>
</evidence>
<dbReference type="Gene3D" id="1.10.8.430">
    <property type="entry name" value="Helical domain of apoptotic protease-activating factors"/>
    <property type="match status" value="1"/>
</dbReference>
<sequence>MACKPILLVLDDVDHRDQLEVLAGSASWFCPGSLIIFTGKDKRLLRSHRVDEIHDMKFLDEDRSLQLFSLYAFEEKHPSTGFQGLADKAVKYLQGHPLALIVLGCFLYSKTVGQWVSEPERLRGHPNEEIHRVLRLSYDGLNFQQQNILLDIACLFIGEKVDFVASVLDGCNFFADTNMQVLVDKSLITISSNMSLQMHDLIQVMARAILHEESIMHGKKRRLLISSNVYDISGQNKVALTEAEVLVLSLEKFSQKVHIDANDFAHMKKLRILKIYQEEERFEQKHELKGHNSFRRLKVMKLRYCCNLTTTPDFSEITNLEELNLEGCVNLVSVHPLIGILKRLVVLNLTNCKRLQIFPSKVETGCQKVDQLPKALGRIKSLTELHGDRNAITKLPSFVSSLINLESLSFGGQGRIQPRWWTSITAPFGLLSKQHHLQRSISLAGLHMLKSLNLSYCDLEQVPESIGGLSCLEDLYLSGNNFTSLPGSLSQLSHLQTLDVDGCKKLEVLPELPPNLDYMNACDCTSLREVLGSSKHPFKRRYNEFKNCPKLFKIDTTDSEGSISKTQSLDSSITSQGFIHQLSAFLGCMGFQTNYRCEFFLQDFGYFGLDIIGVMIRTLGDMELVLFSSAKRLRKFKGISVKNFDGAYIVKNFFSYDFKEFLEEEVIGTQDSYMIWLCYMRLSRGWNKAKKFVTFSFFEENNEDVEVKECGVRLIYDEDIEKEADLSMLQGLPTPTQHGGVLCIYEMDGDVQWSCFSQLKNECGALLWSISNVDNQHGSDIDICRTESKHISDYLVYLLVTYPVILQKNIGMIRHRDKCAAEAMRGSPISSTDKPIGKQQFIGGSGEEDAEYSPPHRLTIDEIPGVIKDFQMAAKNAIEACFDSVEIHGANGYLVDQFMKYQGRDLLSTTGLLGGGERPLAGGDREESTHGYWIVIEHSVEEEIESSVQVVSANNMVVVIIKPAAAASASSSILNASDN</sequence>
<dbReference type="InterPro" id="IPR058192">
    <property type="entry name" value="WHD_ROQ1-like"/>
</dbReference>
<dbReference type="PANTHER" id="PTHR11017:SF573">
    <property type="entry name" value="ADP-RIBOSYL CYCLASE_CYCLIC ADP-RIBOSE HYDROLASE"/>
    <property type="match status" value="1"/>
</dbReference>
<dbReference type="InterPro" id="IPR032675">
    <property type="entry name" value="LRR_dom_sf"/>
</dbReference>
<dbReference type="InterPro" id="IPR042197">
    <property type="entry name" value="Apaf_helical"/>
</dbReference>